<sequence length="226" mass="25944">MKKPLIIGHRGAMGYETENTLLSFQKALDLFVDMIEIDVYVIKTGEVVVFHDKTLKRLASSLENIEDLTLEEIKNINLIGNHQIPTLIETIEFINKRVPINIELKGENTALPTQKIIENYQDHHFLISSFQWNELALMRKLNTQIPIALLSQQNHLNAIPVAKKLNAIAINPWFFTLTKHEVEEIQNNGLLVYTYTVNEITDIKEAIYFGVDGMFCNFPDRIHACL</sequence>
<dbReference type="InterPro" id="IPR017946">
    <property type="entry name" value="PLC-like_Pdiesterase_TIM-brl"/>
</dbReference>
<dbReference type="EMBL" id="JBHSGW010000001">
    <property type="protein sequence ID" value="MFC4738767.1"/>
    <property type="molecule type" value="Genomic_DNA"/>
</dbReference>
<dbReference type="Pfam" id="PF03009">
    <property type="entry name" value="GDPD"/>
    <property type="match status" value="1"/>
</dbReference>
<dbReference type="PROSITE" id="PS51704">
    <property type="entry name" value="GP_PDE"/>
    <property type="match status" value="1"/>
</dbReference>
<name>A0ABV9NZR1_9FLAO</name>
<evidence type="ECO:0000313" key="3">
    <source>
        <dbReference type="Proteomes" id="UP001595885"/>
    </source>
</evidence>
<dbReference type="Gene3D" id="3.20.20.190">
    <property type="entry name" value="Phosphatidylinositol (PI) phosphodiesterase"/>
    <property type="match status" value="1"/>
</dbReference>
<comment type="caution">
    <text evidence="2">The sequence shown here is derived from an EMBL/GenBank/DDBJ whole genome shotgun (WGS) entry which is preliminary data.</text>
</comment>
<dbReference type="InterPro" id="IPR030395">
    <property type="entry name" value="GP_PDE_dom"/>
</dbReference>
<dbReference type="PANTHER" id="PTHR46211">
    <property type="entry name" value="GLYCEROPHOSPHORYL DIESTER PHOSPHODIESTERASE"/>
    <property type="match status" value="1"/>
</dbReference>
<dbReference type="Proteomes" id="UP001595885">
    <property type="component" value="Unassembled WGS sequence"/>
</dbReference>
<dbReference type="SUPFAM" id="SSF51695">
    <property type="entry name" value="PLC-like phosphodiesterases"/>
    <property type="match status" value="1"/>
</dbReference>
<proteinExistence type="predicted"/>
<dbReference type="PANTHER" id="PTHR46211:SF14">
    <property type="entry name" value="GLYCEROPHOSPHODIESTER PHOSPHODIESTERASE"/>
    <property type="match status" value="1"/>
</dbReference>
<protein>
    <submittedName>
        <fullName evidence="2">Glycerophosphodiester phosphodiesterase</fullName>
    </submittedName>
</protein>
<evidence type="ECO:0000313" key="2">
    <source>
        <dbReference type="EMBL" id="MFC4738767.1"/>
    </source>
</evidence>
<reference evidence="3" key="1">
    <citation type="journal article" date="2019" name="Int. J. Syst. Evol. Microbiol.">
        <title>The Global Catalogue of Microorganisms (GCM) 10K type strain sequencing project: providing services to taxonomists for standard genome sequencing and annotation.</title>
        <authorList>
            <consortium name="The Broad Institute Genomics Platform"/>
            <consortium name="The Broad Institute Genome Sequencing Center for Infectious Disease"/>
            <person name="Wu L."/>
            <person name="Ma J."/>
        </authorList>
    </citation>
    <scope>NUCLEOTIDE SEQUENCE [LARGE SCALE GENOMIC DNA]</scope>
    <source>
        <strain evidence="3">CCUG 50349</strain>
    </source>
</reference>
<accession>A0ABV9NZR1</accession>
<feature type="domain" description="GP-PDE" evidence="1">
    <location>
        <begin position="4"/>
        <end position="226"/>
    </location>
</feature>
<keyword evidence="3" id="KW-1185">Reference proteome</keyword>
<organism evidence="2 3">
    <name type="scientific">Flavobacterium ponti</name>
    <dbReference type="NCBI Taxonomy" id="665133"/>
    <lineage>
        <taxon>Bacteria</taxon>
        <taxon>Pseudomonadati</taxon>
        <taxon>Bacteroidota</taxon>
        <taxon>Flavobacteriia</taxon>
        <taxon>Flavobacteriales</taxon>
        <taxon>Flavobacteriaceae</taxon>
        <taxon>Flavobacterium</taxon>
    </lineage>
</organism>
<dbReference type="RefSeq" id="WP_379737952.1">
    <property type="nucleotide sequence ID" value="NZ_JBHSGW010000001.1"/>
</dbReference>
<evidence type="ECO:0000259" key="1">
    <source>
        <dbReference type="PROSITE" id="PS51704"/>
    </source>
</evidence>
<gene>
    <name evidence="2" type="ORF">ACFO3U_02045</name>
</gene>